<gene>
    <name evidence="1" type="ORF">KO493_02795</name>
</gene>
<sequence length="412" mass="47392">MPKKVFFVNSLKYIIVSGASKGFNYVVLLYLAIGAFSEQYVAILLLLSLEQLLSLLLPLNNSHIIYSKTITTYEFITNKLISSSLIVLIIYVLLFFLTKQIAYAYFEVKTLIVYLCLFTSMIINAYMAYLTNYYKLIEEHDKALLIQALLFISFVSIIISIIFIDNKIIAFFVGKAGGLLIALLLVKILKLNKFKFKFVVLTLDEFKKMINLFSISVLGWVSGLGFMNLAKIYSTSEELVKVGYIINLCNVFLLISIGINSIYNPLIKKYFLAGDYKNTIGTRIKTLFIYLSIAGMAFLVFLLLNNVFPFDWNLKAKDILLVFPFTIVIFIFNSFQSVAQPFYMINEKFKTYNIINLAAYFAWGLIMVVCLYLGYNNFVLFLLLLHFFKGLFSYSYVIKFLNSNDYSKINRE</sequence>
<comment type="caution">
    <text evidence="1">The sequence shown here is derived from an EMBL/GenBank/DDBJ whole genome shotgun (WGS) entry which is preliminary data.</text>
</comment>
<organism evidence="1 2">
    <name type="scientific">Pseudotamlana agarivorans</name>
    <dbReference type="NCBI Taxonomy" id="481183"/>
    <lineage>
        <taxon>Bacteria</taxon>
        <taxon>Pseudomonadati</taxon>
        <taxon>Bacteroidota</taxon>
        <taxon>Flavobacteriia</taxon>
        <taxon>Flavobacteriales</taxon>
        <taxon>Flavobacteriaceae</taxon>
        <taxon>Pseudotamlana</taxon>
    </lineage>
</organism>
<evidence type="ECO:0000313" key="1">
    <source>
        <dbReference type="EMBL" id="MBU2949622.1"/>
    </source>
</evidence>
<reference evidence="1" key="1">
    <citation type="submission" date="2021-05" db="EMBL/GenBank/DDBJ databases">
        <title>Draft genomes of bacteria isolated from model marine particles.</title>
        <authorList>
            <person name="Datta M.S."/>
            <person name="Schwartzman J.A."/>
            <person name="Enke T.N."/>
            <person name="Saavedra J."/>
            <person name="Cermak N."/>
            <person name="Cordero O.X."/>
        </authorList>
    </citation>
    <scope>NUCLEOTIDE SEQUENCE</scope>
    <source>
        <strain evidence="1">I2M19</strain>
    </source>
</reference>
<proteinExistence type="predicted"/>
<dbReference type="Proteomes" id="UP001647509">
    <property type="component" value="Unassembled WGS sequence"/>
</dbReference>
<protein>
    <submittedName>
        <fullName evidence="1">Uncharacterized protein</fullName>
    </submittedName>
</protein>
<name>A0ACC5U5M7_9FLAO</name>
<evidence type="ECO:0000313" key="2">
    <source>
        <dbReference type="Proteomes" id="UP001647509"/>
    </source>
</evidence>
<dbReference type="EMBL" id="JAHKPD010000008">
    <property type="protein sequence ID" value="MBU2949622.1"/>
    <property type="molecule type" value="Genomic_DNA"/>
</dbReference>
<keyword evidence="2" id="KW-1185">Reference proteome</keyword>
<accession>A0ACC5U5M7</accession>